<dbReference type="OrthoDB" id="2431548at2759"/>
<dbReference type="AlphaFoldDB" id="A0A9N8VKL7"/>
<name>A0A9N8VKL7_9GLOM</name>
<accession>A0A9N8VKL7</accession>
<organism evidence="1 2">
    <name type="scientific">Racocetra fulgida</name>
    <dbReference type="NCBI Taxonomy" id="60492"/>
    <lineage>
        <taxon>Eukaryota</taxon>
        <taxon>Fungi</taxon>
        <taxon>Fungi incertae sedis</taxon>
        <taxon>Mucoromycota</taxon>
        <taxon>Glomeromycotina</taxon>
        <taxon>Glomeromycetes</taxon>
        <taxon>Diversisporales</taxon>
        <taxon>Gigasporaceae</taxon>
        <taxon>Racocetra</taxon>
    </lineage>
</organism>
<proteinExistence type="predicted"/>
<keyword evidence="2" id="KW-1185">Reference proteome</keyword>
<dbReference type="EMBL" id="CAJVPZ010000237">
    <property type="protein sequence ID" value="CAG8458269.1"/>
    <property type="molecule type" value="Genomic_DNA"/>
</dbReference>
<reference evidence="1" key="1">
    <citation type="submission" date="2021-06" db="EMBL/GenBank/DDBJ databases">
        <authorList>
            <person name="Kallberg Y."/>
            <person name="Tangrot J."/>
            <person name="Rosling A."/>
        </authorList>
    </citation>
    <scope>NUCLEOTIDE SEQUENCE</scope>
    <source>
        <strain evidence="1">IN212</strain>
    </source>
</reference>
<comment type="caution">
    <text evidence="1">The sequence shown here is derived from an EMBL/GenBank/DDBJ whole genome shotgun (WGS) entry which is preliminary data.</text>
</comment>
<sequence length="404" mass="48371">MFEDLIDEKIYNISNGNLWVKELSKQQWVTYLRDQLKDTNKISALPTQKFDSTTNEWKSLEWEVYPEHLVDEKPPKKFVYRCNLLYNEDLILITSIGLLILSVWQKDEIRLRYYKGYPFKYSFLIKKDLKNQMISGYSRKESEYKKKQFFAKKSYIQKLLDEIQLHKETSLPPPDFDAITLYHEDLCMDGRYPFRELIDDYIDDKITMMLYGHDLLKTNYKLLEIITFSINDLSVKSSDLLNQFLSHTSFTLSSMEKEIAIGRFSKSHLQNHRTYLQLSNSYFTTRFVTFLQNMKELFVAFLEEKNYLKRPEENPTLILIFPLPKFNSYTRNYNPWTELLFPNPKDINEMPFISEILLELTKTDIINEKIHNLIDSDERVIQELKKIFSEEIEKLKTMIDELKN</sequence>
<dbReference type="Proteomes" id="UP000789396">
    <property type="component" value="Unassembled WGS sequence"/>
</dbReference>
<protein>
    <submittedName>
        <fullName evidence="1">14399_t:CDS:1</fullName>
    </submittedName>
</protein>
<gene>
    <name evidence="1" type="ORF">RFULGI_LOCUS565</name>
</gene>
<evidence type="ECO:0000313" key="1">
    <source>
        <dbReference type="EMBL" id="CAG8458269.1"/>
    </source>
</evidence>
<evidence type="ECO:0000313" key="2">
    <source>
        <dbReference type="Proteomes" id="UP000789396"/>
    </source>
</evidence>